<organism evidence="5 6">
    <name type="scientific">Mycoplasmopsis canis UFG4</name>
    <dbReference type="NCBI Taxonomy" id="1131455"/>
    <lineage>
        <taxon>Bacteria</taxon>
        <taxon>Bacillati</taxon>
        <taxon>Mycoplasmatota</taxon>
        <taxon>Mycoplasmoidales</taxon>
        <taxon>Metamycoplasmataceae</taxon>
        <taxon>Mycoplasmopsis</taxon>
    </lineage>
</organism>
<dbReference type="Pfam" id="PF00082">
    <property type="entry name" value="Peptidase_S8"/>
    <property type="match status" value="1"/>
</dbReference>
<comment type="caution">
    <text evidence="5">The sequence shown here is derived from an EMBL/GenBank/DDBJ whole genome shotgun (WGS) entry which is preliminary data.</text>
</comment>
<evidence type="ECO:0000256" key="1">
    <source>
        <dbReference type="ARBA" id="ARBA00022670"/>
    </source>
</evidence>
<dbReference type="Proteomes" id="UP000006229">
    <property type="component" value="Unassembled WGS sequence"/>
</dbReference>
<evidence type="ECO:0000256" key="2">
    <source>
        <dbReference type="ARBA" id="ARBA00022801"/>
    </source>
</evidence>
<keyword evidence="1" id="KW-0645">Protease</keyword>
<gene>
    <name evidence="5" type="ORF">MCANUFG4_00588</name>
</gene>
<sequence length="287" mass="32972">MGKVSSNTKTNTETNDTELYYKKEAKNISLLKKTLKKHLIDKKLIIIQNDFLNKDNPIGNTIVGAIEFQSTISFTTLFTIGAVDSLNYPTNFTSYSFINDDNSPLISSYGESLSDQYRNHIIYKVNKAKEKFLKNRSESKREKLDEVLAKVKEESIKETRASILLEFEKVNSSSDEKRNFEYLAKFSGTSMAAPLVTGMNELLKSKLKRELSLNEVKSILSSSSTYSSQKASNSYYSQKHLNSKEEIWRRNHYKNKTGFGIPKYFKMKKIINNNLLTTLSNEWLELK</sequence>
<dbReference type="PROSITE" id="PS00138">
    <property type="entry name" value="SUBTILASE_SER"/>
    <property type="match status" value="1"/>
</dbReference>
<dbReference type="AlphaFoldDB" id="I1A796"/>
<keyword evidence="3" id="KW-0720">Serine protease</keyword>
<dbReference type="PATRIC" id="fig|1131455.3.peg.119"/>
<evidence type="ECO:0000259" key="4">
    <source>
        <dbReference type="Pfam" id="PF00082"/>
    </source>
</evidence>
<keyword evidence="2" id="KW-0378">Hydrolase</keyword>
<evidence type="ECO:0000313" key="5">
    <source>
        <dbReference type="EMBL" id="EIE42367.1"/>
    </source>
</evidence>
<dbReference type="SUPFAM" id="SSF52743">
    <property type="entry name" value="Subtilisin-like"/>
    <property type="match status" value="1"/>
</dbReference>
<dbReference type="EMBL" id="AJFU01000003">
    <property type="protein sequence ID" value="EIE42367.1"/>
    <property type="molecule type" value="Genomic_DNA"/>
</dbReference>
<keyword evidence="6" id="KW-1185">Reference proteome</keyword>
<dbReference type="GO" id="GO:0006508">
    <property type="term" value="P:proteolysis"/>
    <property type="evidence" value="ECO:0007669"/>
    <property type="project" value="UniProtKB-KW"/>
</dbReference>
<reference evidence="5 6" key="1">
    <citation type="journal article" date="2012" name="J. Bacteriol.">
        <title>Genome annotation of five Mycoplasma canis strains.</title>
        <authorList>
            <person name="Brown D.R."/>
            <person name="May M."/>
            <person name="Michaels D.L."/>
            <person name="Barbet A.F."/>
        </authorList>
    </citation>
    <scope>NUCLEOTIDE SEQUENCE [LARGE SCALE GENOMIC DNA]</scope>
    <source>
        <strain evidence="5 6">UFG4</strain>
    </source>
</reference>
<dbReference type="Gene3D" id="3.40.50.200">
    <property type="entry name" value="Peptidase S8/S53 domain"/>
    <property type="match status" value="1"/>
</dbReference>
<dbReference type="InterPro" id="IPR000209">
    <property type="entry name" value="Peptidase_S8/S53_dom"/>
</dbReference>
<feature type="domain" description="Peptidase S8/S53" evidence="4">
    <location>
        <begin position="75"/>
        <end position="234"/>
    </location>
</feature>
<evidence type="ECO:0000313" key="6">
    <source>
        <dbReference type="Proteomes" id="UP000006229"/>
    </source>
</evidence>
<dbReference type="InterPro" id="IPR023828">
    <property type="entry name" value="Peptidase_S8_Ser-AS"/>
</dbReference>
<dbReference type="InterPro" id="IPR036852">
    <property type="entry name" value="Peptidase_S8/S53_dom_sf"/>
</dbReference>
<proteinExistence type="predicted"/>
<name>I1A796_9BACT</name>
<accession>I1A796</accession>
<evidence type="ECO:0000256" key="3">
    <source>
        <dbReference type="ARBA" id="ARBA00022825"/>
    </source>
</evidence>
<dbReference type="GO" id="GO:0004252">
    <property type="term" value="F:serine-type endopeptidase activity"/>
    <property type="evidence" value="ECO:0007669"/>
    <property type="project" value="InterPro"/>
</dbReference>
<protein>
    <recommendedName>
        <fullName evidence="4">Peptidase S8/S53 domain-containing protein</fullName>
    </recommendedName>
</protein>